<keyword evidence="3" id="KW-1185">Reference proteome</keyword>
<proteinExistence type="predicted"/>
<dbReference type="GO" id="GO:0015031">
    <property type="term" value="P:protein transport"/>
    <property type="evidence" value="ECO:0007669"/>
    <property type="project" value="UniProtKB-KW"/>
</dbReference>
<dbReference type="InterPro" id="IPR010989">
    <property type="entry name" value="SNARE"/>
</dbReference>
<dbReference type="GO" id="GO:0016020">
    <property type="term" value="C:membrane"/>
    <property type="evidence" value="ECO:0007669"/>
    <property type="project" value="InterPro"/>
</dbReference>
<keyword evidence="1" id="KW-0653">Protein transport</keyword>
<dbReference type="SMART" id="SM00503">
    <property type="entry name" value="SynN"/>
    <property type="match status" value="1"/>
</dbReference>
<dbReference type="SUPFAM" id="SSF47661">
    <property type="entry name" value="t-snare proteins"/>
    <property type="match status" value="1"/>
</dbReference>
<dbReference type="Gene3D" id="1.20.58.70">
    <property type="match status" value="1"/>
</dbReference>
<dbReference type="InterPro" id="IPR006011">
    <property type="entry name" value="Syntaxin_N"/>
</dbReference>
<reference evidence="4" key="1">
    <citation type="submission" date="2025-08" db="UniProtKB">
        <authorList>
            <consortium name="RefSeq"/>
        </authorList>
    </citation>
    <scope>IDENTIFICATION</scope>
</reference>
<accession>A0A6P5SWX5</accession>
<dbReference type="RefSeq" id="XP_021818146.1">
    <property type="nucleotide sequence ID" value="XM_021962454.1"/>
</dbReference>
<feature type="domain" description="Syntaxin N-terminal" evidence="2">
    <location>
        <begin position="12"/>
        <end position="137"/>
    </location>
</feature>
<gene>
    <name evidence="4" type="primary">LOC110760216</name>
</gene>
<dbReference type="Proteomes" id="UP000515124">
    <property type="component" value="Unplaced"/>
</dbReference>
<evidence type="ECO:0000256" key="1">
    <source>
        <dbReference type="ARBA" id="ARBA00022927"/>
    </source>
</evidence>
<protein>
    <submittedName>
        <fullName evidence="4">Syntaxin-121-like</fullName>
    </submittedName>
</protein>
<evidence type="ECO:0000259" key="2">
    <source>
        <dbReference type="SMART" id="SM00503"/>
    </source>
</evidence>
<organism evidence="3 4">
    <name type="scientific">Prunus avium</name>
    <name type="common">Cherry</name>
    <name type="synonym">Cerasus avium</name>
    <dbReference type="NCBI Taxonomy" id="42229"/>
    <lineage>
        <taxon>Eukaryota</taxon>
        <taxon>Viridiplantae</taxon>
        <taxon>Streptophyta</taxon>
        <taxon>Embryophyta</taxon>
        <taxon>Tracheophyta</taxon>
        <taxon>Spermatophyta</taxon>
        <taxon>Magnoliopsida</taxon>
        <taxon>eudicotyledons</taxon>
        <taxon>Gunneridae</taxon>
        <taxon>Pentapetalae</taxon>
        <taxon>rosids</taxon>
        <taxon>fabids</taxon>
        <taxon>Rosales</taxon>
        <taxon>Rosaceae</taxon>
        <taxon>Amygdaloideae</taxon>
        <taxon>Amygdaleae</taxon>
        <taxon>Prunus</taxon>
    </lineage>
</organism>
<name>A0A6P5SWX5_PRUAV</name>
<dbReference type="KEGG" id="pavi:110760216"/>
<dbReference type="GeneID" id="110760216"/>
<dbReference type="Pfam" id="PF00804">
    <property type="entry name" value="Syntaxin"/>
    <property type="match status" value="1"/>
</dbReference>
<dbReference type="GO" id="GO:0016192">
    <property type="term" value="P:vesicle-mediated transport"/>
    <property type="evidence" value="ECO:0007669"/>
    <property type="project" value="InterPro"/>
</dbReference>
<evidence type="ECO:0000313" key="3">
    <source>
        <dbReference type="Proteomes" id="UP000515124"/>
    </source>
</evidence>
<evidence type="ECO:0000313" key="4">
    <source>
        <dbReference type="RefSeq" id="XP_021818146.1"/>
    </source>
</evidence>
<dbReference type="AlphaFoldDB" id="A0A6P5SWX5"/>
<keyword evidence="1" id="KW-0813">Transport</keyword>
<sequence>MWRCHLPRPICTPDLGLFLEEAEKVKQEMGSVLDILGRLQQANEESKSLHKSEALQSLRSKINVDILTVLKKTRTTRSQLEDMDRANAANRRLSAYKEALDGRTYKSEALQSLRSKINVDILTVLKKTRTTRSQLEDMDRANAANRRLSAYKEGTPI</sequence>